<name>A0A420DQ92_9RHOB</name>
<sequence length="84" mass="8940">MSDAVVWRQCVDGAGLRRDRTALAPELRASQIHWPHACAAPHRIRAPALGTGGVLRGIAIVAPVVRATAKEVPADLKSWLEAAL</sequence>
<dbReference type="EMBL" id="RAQK01000001">
    <property type="protein sequence ID" value="RKE96392.1"/>
    <property type="molecule type" value="Genomic_DNA"/>
</dbReference>
<reference evidence="1 2" key="1">
    <citation type="submission" date="2018-09" db="EMBL/GenBank/DDBJ databases">
        <title>Genomic Encyclopedia of Archaeal and Bacterial Type Strains, Phase II (KMG-II): from individual species to whole genera.</title>
        <authorList>
            <person name="Goeker M."/>
        </authorList>
    </citation>
    <scope>NUCLEOTIDE SEQUENCE [LARGE SCALE GENOMIC DNA]</scope>
    <source>
        <strain evidence="1 2">DSM 11458</strain>
    </source>
</reference>
<gene>
    <name evidence="1" type="ORF">C8N30_0950</name>
</gene>
<proteinExistence type="predicted"/>
<dbReference type="AlphaFoldDB" id="A0A420DQ92"/>
<organism evidence="1 2">
    <name type="scientific">Sulfitobacter guttiformis</name>
    <dbReference type="NCBI Taxonomy" id="74349"/>
    <lineage>
        <taxon>Bacteria</taxon>
        <taxon>Pseudomonadati</taxon>
        <taxon>Pseudomonadota</taxon>
        <taxon>Alphaproteobacteria</taxon>
        <taxon>Rhodobacterales</taxon>
        <taxon>Roseobacteraceae</taxon>
        <taxon>Sulfitobacter</taxon>
    </lineage>
</organism>
<protein>
    <submittedName>
        <fullName evidence="1">Uncharacterized protein</fullName>
    </submittedName>
</protein>
<keyword evidence="2" id="KW-1185">Reference proteome</keyword>
<dbReference type="Proteomes" id="UP000284407">
    <property type="component" value="Unassembled WGS sequence"/>
</dbReference>
<evidence type="ECO:0000313" key="1">
    <source>
        <dbReference type="EMBL" id="RKE96392.1"/>
    </source>
</evidence>
<evidence type="ECO:0000313" key="2">
    <source>
        <dbReference type="Proteomes" id="UP000284407"/>
    </source>
</evidence>
<comment type="caution">
    <text evidence="1">The sequence shown here is derived from an EMBL/GenBank/DDBJ whole genome shotgun (WGS) entry which is preliminary data.</text>
</comment>
<accession>A0A420DQ92</accession>